<comment type="catalytic activity">
    <reaction evidence="17 18">
        <text>a ubiquinone + NADH + 5 H(+)(in) = a ubiquinol + NAD(+) + 4 H(+)(out)</text>
        <dbReference type="Rhea" id="RHEA:29091"/>
        <dbReference type="Rhea" id="RHEA-COMP:9565"/>
        <dbReference type="Rhea" id="RHEA-COMP:9566"/>
        <dbReference type="ChEBI" id="CHEBI:15378"/>
        <dbReference type="ChEBI" id="CHEBI:16389"/>
        <dbReference type="ChEBI" id="CHEBI:17976"/>
        <dbReference type="ChEBI" id="CHEBI:57540"/>
        <dbReference type="ChEBI" id="CHEBI:57945"/>
        <dbReference type="EC" id="7.1.1.2"/>
    </reaction>
</comment>
<dbReference type="PRINTS" id="PR01436">
    <property type="entry name" value="NADHDHGNASE2"/>
</dbReference>
<dbReference type="InterPro" id="IPR001750">
    <property type="entry name" value="ND/Mrp_TM"/>
</dbReference>
<evidence type="ECO:0000256" key="11">
    <source>
        <dbReference type="ARBA" id="ARBA00022982"/>
    </source>
</evidence>
<evidence type="ECO:0000256" key="16">
    <source>
        <dbReference type="ARBA" id="ARBA00023136"/>
    </source>
</evidence>
<evidence type="ECO:0000256" key="15">
    <source>
        <dbReference type="ARBA" id="ARBA00023128"/>
    </source>
</evidence>
<evidence type="ECO:0000256" key="3">
    <source>
        <dbReference type="ARBA" id="ARBA00007012"/>
    </source>
</evidence>
<dbReference type="EMBL" id="JX412819">
    <property type="protein sequence ID" value="ALO77214.1"/>
    <property type="molecule type" value="Genomic_DNA"/>
</dbReference>
<keyword evidence="13 18" id="KW-0520">NAD</keyword>
<keyword evidence="16 18" id="KW-0472">Membrane</keyword>
<reference evidence="20" key="1">
    <citation type="submission" date="2012-06" db="EMBL/GenBank/DDBJ databases">
        <title>Mitogenomics of the Coleoptera under dense taxon sampling.</title>
        <authorList>
            <person name="Timmermans M.J.T.N."/>
            <person name="Lim J."/>
            <person name="Dodsworth S."/>
            <person name="Haran J."/>
            <person name="Ahrens D."/>
            <person name="Bocak L."/>
            <person name="London A."/>
            <person name="Culverwell L."/>
            <person name="Vogler A.P."/>
        </authorList>
    </citation>
    <scope>NUCLEOTIDE SEQUENCE</scope>
</reference>
<evidence type="ECO:0000256" key="1">
    <source>
        <dbReference type="ARBA" id="ARBA00003257"/>
    </source>
</evidence>
<protein>
    <recommendedName>
        <fullName evidence="5 18">NADH-ubiquinone oxidoreductase chain 2</fullName>
        <ecNumber evidence="4 18">7.1.1.2</ecNumber>
    </recommendedName>
</protein>
<evidence type="ECO:0000256" key="17">
    <source>
        <dbReference type="ARBA" id="ARBA00049551"/>
    </source>
</evidence>
<comment type="subcellular location">
    <subcellularLocation>
        <location evidence="2 18">Mitochondrion inner membrane</location>
        <topology evidence="2 18">Multi-pass membrane protein</topology>
    </subcellularLocation>
</comment>
<dbReference type="InterPro" id="IPR003917">
    <property type="entry name" value="NADH_UbQ_OxRdtase_chain2"/>
</dbReference>
<sequence>MVYYKLLFTLTLMIGSLISISSYSWFSMWIGLEINLLSIIPIISSTSNSFKSESALKYFVVQAMASMILLMSIILMSNINQFIFSKMSLTIMINSTLLTKMGAAPFHFWFPEIMEGLSWNNSIIMLTWQKLAPMILLIYNNFTIFFLTIIIIFNMIISGIMGLNQTSLRKIMAYSSINHMGWMISIILFNNSLWFIYYIIYSLITINMILIFKHLNSLYLKQLFTSMNNNYIKLFFLINFLSLGGLPPFLGFLPKWLTILSLTENNLIFIPTMMTIMTLMTLYMYLRIIFNSLIMSNNEINFIMFYPKLNNTLMTYNYLIIMSLIFCTMIFNYL</sequence>
<evidence type="ECO:0000259" key="19">
    <source>
        <dbReference type="Pfam" id="PF00361"/>
    </source>
</evidence>
<keyword evidence="6" id="KW-0813">Transport</keyword>
<comment type="similarity">
    <text evidence="3 18">Belongs to the complex I subunit 2 family.</text>
</comment>
<keyword evidence="10 18" id="KW-1278">Translocase</keyword>
<keyword evidence="12 18" id="KW-1133">Transmembrane helix</keyword>
<evidence type="ECO:0000256" key="5">
    <source>
        <dbReference type="ARBA" id="ARBA00021008"/>
    </source>
</evidence>
<dbReference type="PANTHER" id="PTHR46552">
    <property type="entry name" value="NADH-UBIQUINONE OXIDOREDUCTASE CHAIN 2"/>
    <property type="match status" value="1"/>
</dbReference>
<evidence type="ECO:0000256" key="6">
    <source>
        <dbReference type="ARBA" id="ARBA00022448"/>
    </source>
</evidence>
<organism evidence="20">
    <name type="scientific">Glaresis sp. GLA01</name>
    <dbReference type="NCBI Taxonomy" id="1205555"/>
    <lineage>
        <taxon>Eukaryota</taxon>
        <taxon>Metazoa</taxon>
        <taxon>Ecdysozoa</taxon>
        <taxon>Arthropoda</taxon>
        <taxon>Hexapoda</taxon>
        <taxon>Insecta</taxon>
        <taxon>Pterygota</taxon>
        <taxon>Neoptera</taxon>
        <taxon>Endopterygota</taxon>
        <taxon>Coleoptera</taxon>
        <taxon>Polyphaga</taxon>
        <taxon>Scarabaeiformia</taxon>
        <taxon>Glaresidae</taxon>
        <taxon>Glaresis</taxon>
    </lineage>
</organism>
<accession>A0A0S2MR65</accession>
<keyword evidence="7 18" id="KW-0679">Respiratory chain</keyword>
<evidence type="ECO:0000256" key="4">
    <source>
        <dbReference type="ARBA" id="ARBA00012944"/>
    </source>
</evidence>
<evidence type="ECO:0000256" key="2">
    <source>
        <dbReference type="ARBA" id="ARBA00004448"/>
    </source>
</evidence>
<evidence type="ECO:0000256" key="14">
    <source>
        <dbReference type="ARBA" id="ARBA00023075"/>
    </source>
</evidence>
<evidence type="ECO:0000256" key="9">
    <source>
        <dbReference type="ARBA" id="ARBA00022792"/>
    </source>
</evidence>
<dbReference type="GO" id="GO:0008137">
    <property type="term" value="F:NADH dehydrogenase (ubiquinone) activity"/>
    <property type="evidence" value="ECO:0007669"/>
    <property type="project" value="UniProtKB-EC"/>
</dbReference>
<name>A0A0S2MR65_9SCAR</name>
<keyword evidence="11 18" id="KW-0249">Electron transport</keyword>
<keyword evidence="14 18" id="KW-0830">Ubiquinone</keyword>
<geneLocation type="mitochondrion" evidence="20"/>
<comment type="function">
    <text evidence="18">Core subunit of the mitochondrial membrane respiratory chain NADH dehydrogenase (Complex I) which catalyzes electron transfer from NADH through the respiratory chain, using ubiquinone as an electron acceptor. Essential for the catalytic activity and assembly of complex I.</text>
</comment>
<dbReference type="GO" id="GO:0006120">
    <property type="term" value="P:mitochondrial electron transport, NADH to ubiquinone"/>
    <property type="evidence" value="ECO:0007669"/>
    <property type="project" value="InterPro"/>
</dbReference>
<evidence type="ECO:0000256" key="8">
    <source>
        <dbReference type="ARBA" id="ARBA00022692"/>
    </source>
</evidence>
<dbReference type="EC" id="7.1.1.2" evidence="4 18"/>
<dbReference type="GO" id="GO:0005743">
    <property type="term" value="C:mitochondrial inner membrane"/>
    <property type="evidence" value="ECO:0007669"/>
    <property type="project" value="UniProtKB-SubCell"/>
</dbReference>
<dbReference type="AlphaFoldDB" id="A0A0S2MR65"/>
<evidence type="ECO:0000256" key="10">
    <source>
        <dbReference type="ARBA" id="ARBA00022967"/>
    </source>
</evidence>
<evidence type="ECO:0000313" key="20">
    <source>
        <dbReference type="EMBL" id="ALO77214.1"/>
    </source>
</evidence>
<feature type="domain" description="NADH:quinone oxidoreductase/Mrp antiporter transmembrane" evidence="19">
    <location>
        <begin position="22"/>
        <end position="281"/>
    </location>
</feature>
<comment type="function">
    <text evidence="1">Core subunit of the mitochondrial membrane respiratory chain NADH dehydrogenase (Complex I) that is believed to belong to the minimal assembly required for catalysis. Complex I functions in the transfer of electrons from NADH to the respiratory chain. The immediate electron acceptor for the enzyme is believed to be ubiquinone.</text>
</comment>
<keyword evidence="8 18" id="KW-0812">Transmembrane</keyword>
<dbReference type="Pfam" id="PF00361">
    <property type="entry name" value="Proton_antipo_M"/>
    <property type="match status" value="1"/>
</dbReference>
<proteinExistence type="inferred from homology"/>
<keyword evidence="9 18" id="KW-0999">Mitochondrion inner membrane</keyword>
<feature type="transmembrane region" description="Helical" evidence="18">
    <location>
        <begin position="234"/>
        <end position="254"/>
    </location>
</feature>
<feature type="transmembrane region" description="Helical" evidence="18">
    <location>
        <begin position="7"/>
        <end position="26"/>
    </location>
</feature>
<keyword evidence="15 18" id="KW-0496">Mitochondrion</keyword>
<evidence type="ECO:0000256" key="13">
    <source>
        <dbReference type="ARBA" id="ARBA00023027"/>
    </source>
</evidence>
<evidence type="ECO:0000256" key="7">
    <source>
        <dbReference type="ARBA" id="ARBA00022660"/>
    </source>
</evidence>
<feature type="transmembrane region" description="Helical" evidence="18">
    <location>
        <begin position="313"/>
        <end position="333"/>
    </location>
</feature>
<feature type="transmembrane region" description="Helical" evidence="18">
    <location>
        <begin position="131"/>
        <end position="159"/>
    </location>
</feature>
<evidence type="ECO:0000256" key="18">
    <source>
        <dbReference type="RuleBase" id="RU003403"/>
    </source>
</evidence>
<evidence type="ECO:0000256" key="12">
    <source>
        <dbReference type="ARBA" id="ARBA00022989"/>
    </source>
</evidence>
<dbReference type="InterPro" id="IPR050175">
    <property type="entry name" value="Complex_I_Subunit_2"/>
</dbReference>
<gene>
    <name evidence="20" type="primary">nad2</name>
</gene>
<feature type="transmembrane region" description="Helical" evidence="18">
    <location>
        <begin position="266"/>
        <end position="286"/>
    </location>
</feature>
<feature type="transmembrane region" description="Helical" evidence="18">
    <location>
        <begin position="58"/>
        <end position="79"/>
    </location>
</feature>
<dbReference type="PANTHER" id="PTHR46552:SF1">
    <property type="entry name" value="NADH-UBIQUINONE OXIDOREDUCTASE CHAIN 2"/>
    <property type="match status" value="1"/>
</dbReference>